<comment type="catalytic activity">
    <reaction evidence="1 7">
        <text>dTDP-4-dehydro-6-deoxy-alpha-D-glucose = dTDP-4-dehydro-beta-L-rhamnose</text>
        <dbReference type="Rhea" id="RHEA:16969"/>
        <dbReference type="ChEBI" id="CHEBI:57649"/>
        <dbReference type="ChEBI" id="CHEBI:62830"/>
        <dbReference type="EC" id="5.1.3.13"/>
    </reaction>
</comment>
<gene>
    <name evidence="8" type="primary">rfbC</name>
    <name evidence="8" type="ORF">DD559_09660</name>
</gene>
<dbReference type="GO" id="GO:0019305">
    <property type="term" value="P:dTDP-rhamnose biosynthetic process"/>
    <property type="evidence" value="ECO:0007669"/>
    <property type="project" value="UniProtKB-UniRule"/>
</dbReference>
<protein>
    <recommendedName>
        <fullName evidence="4 7">dTDP-4-dehydrorhamnose 3,5-epimerase</fullName>
        <ecNumber evidence="3 7">5.1.3.13</ecNumber>
    </recommendedName>
    <alternativeName>
        <fullName evidence="7">Thymidine diphospho-4-keto-rhamnose 3,5-epimerase</fullName>
    </alternativeName>
</protein>
<feature type="active site" description="Proton acceptor" evidence="5">
    <location>
        <position position="63"/>
    </location>
</feature>
<dbReference type="CDD" id="cd00438">
    <property type="entry name" value="cupin_RmlC"/>
    <property type="match status" value="1"/>
</dbReference>
<reference evidence="8 9" key="1">
    <citation type="submission" date="2018-05" db="EMBL/GenBank/DDBJ databases">
        <title>Description of Sphingomonas pokkalii sp nov, isolated from the rhizosphere of saline tolerant pokkali rice and its draft genome analysis.</title>
        <authorList>
            <person name="Menon R."/>
            <person name="Kumari S."/>
            <person name="Rameshkumar N."/>
        </authorList>
    </citation>
    <scope>NUCLEOTIDE SEQUENCE [LARGE SCALE GENOMIC DNA]</scope>
    <source>
        <strain evidence="8 9">L3B27</strain>
    </source>
</reference>
<dbReference type="GO" id="GO:0008830">
    <property type="term" value="F:dTDP-4-dehydrorhamnose 3,5-epimerase activity"/>
    <property type="evidence" value="ECO:0007669"/>
    <property type="project" value="UniProtKB-UniRule"/>
</dbReference>
<evidence type="ECO:0000313" key="9">
    <source>
        <dbReference type="Proteomes" id="UP000245890"/>
    </source>
</evidence>
<dbReference type="PANTHER" id="PTHR21047">
    <property type="entry name" value="DTDP-6-DEOXY-D-GLUCOSE-3,5 EPIMERASE"/>
    <property type="match status" value="1"/>
</dbReference>
<evidence type="ECO:0000256" key="2">
    <source>
        <dbReference type="ARBA" id="ARBA00001997"/>
    </source>
</evidence>
<dbReference type="InterPro" id="IPR000888">
    <property type="entry name" value="RmlC-like"/>
</dbReference>
<accession>A0A2U0SDX3</accession>
<dbReference type="UniPathway" id="UPA00124"/>
<dbReference type="SUPFAM" id="SSF51182">
    <property type="entry name" value="RmlC-like cupins"/>
    <property type="match status" value="1"/>
</dbReference>
<dbReference type="InterPro" id="IPR014710">
    <property type="entry name" value="RmlC-like_jellyroll"/>
</dbReference>
<evidence type="ECO:0000256" key="5">
    <source>
        <dbReference type="PIRSR" id="PIRSR600888-1"/>
    </source>
</evidence>
<dbReference type="GO" id="GO:0005829">
    <property type="term" value="C:cytosol"/>
    <property type="evidence" value="ECO:0007669"/>
    <property type="project" value="TreeGrafter"/>
</dbReference>
<feature type="active site" description="Proton donor" evidence="5">
    <location>
        <position position="133"/>
    </location>
</feature>
<keyword evidence="9" id="KW-1185">Reference proteome</keyword>
<evidence type="ECO:0000313" key="8">
    <source>
        <dbReference type="EMBL" id="PVX29549.1"/>
    </source>
</evidence>
<evidence type="ECO:0000256" key="3">
    <source>
        <dbReference type="ARBA" id="ARBA00012098"/>
    </source>
</evidence>
<dbReference type="GO" id="GO:0000271">
    <property type="term" value="P:polysaccharide biosynthetic process"/>
    <property type="evidence" value="ECO:0007669"/>
    <property type="project" value="TreeGrafter"/>
</dbReference>
<comment type="function">
    <text evidence="2 7">Catalyzes the epimerization of the C3' and C5'positions of dTDP-6-deoxy-D-xylo-4-hexulose, forming dTDP-6-deoxy-L-lyxo-4-hexulose.</text>
</comment>
<dbReference type="EC" id="5.1.3.13" evidence="3 7"/>
<dbReference type="EMBL" id="QENQ01000001">
    <property type="protein sequence ID" value="PVX29549.1"/>
    <property type="molecule type" value="Genomic_DNA"/>
</dbReference>
<evidence type="ECO:0000256" key="6">
    <source>
        <dbReference type="PIRSR" id="PIRSR600888-3"/>
    </source>
</evidence>
<evidence type="ECO:0000256" key="4">
    <source>
        <dbReference type="ARBA" id="ARBA00019595"/>
    </source>
</evidence>
<evidence type="ECO:0000256" key="7">
    <source>
        <dbReference type="RuleBase" id="RU364069"/>
    </source>
</evidence>
<dbReference type="RefSeq" id="WP_116468984.1">
    <property type="nucleotide sequence ID" value="NZ_QENQ01000001.1"/>
</dbReference>
<proteinExistence type="inferred from homology"/>
<organism evidence="8 9">
    <name type="scientific">Sphingomonas pokkalii</name>
    <dbReference type="NCBI Taxonomy" id="2175090"/>
    <lineage>
        <taxon>Bacteria</taxon>
        <taxon>Pseudomonadati</taxon>
        <taxon>Pseudomonadota</taxon>
        <taxon>Alphaproteobacteria</taxon>
        <taxon>Sphingomonadales</taxon>
        <taxon>Sphingomonadaceae</taxon>
        <taxon>Sphingomonas</taxon>
    </lineage>
</organism>
<comment type="subunit">
    <text evidence="7">Homodimer.</text>
</comment>
<dbReference type="InterPro" id="IPR011051">
    <property type="entry name" value="RmlC_Cupin_sf"/>
</dbReference>
<dbReference type="PANTHER" id="PTHR21047:SF2">
    <property type="entry name" value="THYMIDINE DIPHOSPHO-4-KETO-RHAMNOSE 3,5-EPIMERASE"/>
    <property type="match status" value="1"/>
</dbReference>
<dbReference type="NCBIfam" id="TIGR01221">
    <property type="entry name" value="rmlC"/>
    <property type="match status" value="1"/>
</dbReference>
<comment type="similarity">
    <text evidence="7">Belongs to the dTDP-4-dehydrorhamnose 3,5-epimerase family.</text>
</comment>
<evidence type="ECO:0000256" key="1">
    <source>
        <dbReference type="ARBA" id="ARBA00001298"/>
    </source>
</evidence>
<feature type="site" description="Participates in a stacking interaction with the thymidine ring of dTDP-4-oxo-6-deoxyglucose" evidence="6">
    <location>
        <position position="139"/>
    </location>
</feature>
<comment type="pathway">
    <text evidence="7">Carbohydrate biosynthesis; dTDP-L-rhamnose biosynthesis.</text>
</comment>
<keyword evidence="7" id="KW-0413">Isomerase</keyword>
<dbReference type="OrthoDB" id="9800680at2"/>
<dbReference type="Pfam" id="PF00908">
    <property type="entry name" value="dTDP_sugar_isom"/>
    <property type="match status" value="1"/>
</dbReference>
<name>A0A2U0SDX3_9SPHN</name>
<dbReference type="Gene3D" id="2.60.120.10">
    <property type="entry name" value="Jelly Rolls"/>
    <property type="match status" value="1"/>
</dbReference>
<sequence length="188" mass="20910">MTQVHHHALSGVIEFTPPKSGDHRGFFSEVFKQSVLDAEGVETRWVQDNQSFSAQPGTVRGLHLQAPPFAQAKLIRVLRGAIYDVAVDIRRGSPTYGQWIGVELSAEKWNQLLVPAGYAHGFMTLVPDCEILYKVSAKYAPDHEMAIRWNDPDLGITWPEIGVEPILSGKDAVATPFAEFNTPFFYQG</sequence>
<dbReference type="Proteomes" id="UP000245890">
    <property type="component" value="Unassembled WGS sequence"/>
</dbReference>
<comment type="caution">
    <text evidence="8">The sequence shown here is derived from an EMBL/GenBank/DDBJ whole genome shotgun (WGS) entry which is preliminary data.</text>
</comment>
<dbReference type="AlphaFoldDB" id="A0A2U0SDX3"/>